<feature type="region of interest" description="Disordered" evidence="10">
    <location>
        <begin position="386"/>
        <end position="414"/>
    </location>
</feature>
<evidence type="ECO:0000256" key="2">
    <source>
        <dbReference type="ARBA" id="ARBA00004371"/>
    </source>
</evidence>
<dbReference type="GO" id="GO:0005634">
    <property type="term" value="C:nucleus"/>
    <property type="evidence" value="ECO:0007669"/>
    <property type="project" value="TreeGrafter"/>
</dbReference>
<evidence type="ECO:0000256" key="8">
    <source>
        <dbReference type="ARBA" id="ARBA00041780"/>
    </source>
</evidence>
<keyword evidence="4" id="KW-0963">Cytoplasm</keyword>
<dbReference type="PROSITE" id="PS51886">
    <property type="entry name" value="TLDC"/>
    <property type="match status" value="1"/>
</dbReference>
<evidence type="ECO:0000256" key="3">
    <source>
        <dbReference type="ARBA" id="ARBA00004496"/>
    </source>
</evidence>
<dbReference type="GO" id="GO:0016020">
    <property type="term" value="C:membrane"/>
    <property type="evidence" value="ECO:0007669"/>
    <property type="project" value="UniProtKB-SubCell"/>
</dbReference>
<organism evidence="12">
    <name type="scientific">Cuerna arida</name>
    <dbReference type="NCBI Taxonomy" id="1464854"/>
    <lineage>
        <taxon>Eukaryota</taxon>
        <taxon>Metazoa</taxon>
        <taxon>Ecdysozoa</taxon>
        <taxon>Arthropoda</taxon>
        <taxon>Hexapoda</taxon>
        <taxon>Insecta</taxon>
        <taxon>Pterygota</taxon>
        <taxon>Neoptera</taxon>
        <taxon>Paraneoptera</taxon>
        <taxon>Hemiptera</taxon>
        <taxon>Auchenorrhyncha</taxon>
        <taxon>Membracoidea</taxon>
        <taxon>Cicadellidae</taxon>
        <taxon>Cicadellinae</taxon>
        <taxon>Proconiini</taxon>
        <taxon>Cuerna</taxon>
    </lineage>
</organism>
<protein>
    <recommendedName>
        <fullName evidence="7">MTOR-associated protein MEAK7</fullName>
    </recommendedName>
    <alternativeName>
        <fullName evidence="9">TBC/LysM-associated domain-containing protein 1</fullName>
    </alternativeName>
    <alternativeName>
        <fullName evidence="8">TLD domain-containing protein 1</fullName>
    </alternativeName>
</protein>
<dbReference type="Pfam" id="PF07534">
    <property type="entry name" value="TLD"/>
    <property type="match status" value="1"/>
</dbReference>
<evidence type="ECO:0000256" key="4">
    <source>
        <dbReference type="ARBA" id="ARBA00022490"/>
    </source>
</evidence>
<gene>
    <name evidence="12" type="ORF">g.12398</name>
</gene>
<dbReference type="PANTHER" id="PTHR23354:SF131">
    <property type="entry name" value="MTOR-ASSOCIATED PROTEIN MEAK7"/>
    <property type="match status" value="1"/>
</dbReference>
<comment type="subcellular location">
    <subcellularLocation>
        <location evidence="3">Cytoplasm</location>
    </subcellularLocation>
    <subcellularLocation>
        <location evidence="2">Lysosome</location>
    </subcellularLocation>
    <subcellularLocation>
        <location evidence="1">Membrane</location>
    </subcellularLocation>
</comment>
<evidence type="ECO:0000256" key="10">
    <source>
        <dbReference type="SAM" id="MobiDB-lite"/>
    </source>
</evidence>
<evidence type="ECO:0000256" key="5">
    <source>
        <dbReference type="ARBA" id="ARBA00023136"/>
    </source>
</evidence>
<dbReference type="GO" id="GO:0005764">
    <property type="term" value="C:lysosome"/>
    <property type="evidence" value="ECO:0007669"/>
    <property type="project" value="UniProtKB-SubCell"/>
</dbReference>
<evidence type="ECO:0000256" key="9">
    <source>
        <dbReference type="ARBA" id="ARBA00042134"/>
    </source>
</evidence>
<dbReference type="InterPro" id="IPR006571">
    <property type="entry name" value="TLDc_dom"/>
</dbReference>
<keyword evidence="5" id="KW-0472">Membrane</keyword>
<evidence type="ECO:0000256" key="1">
    <source>
        <dbReference type="ARBA" id="ARBA00004370"/>
    </source>
</evidence>
<name>A0A1B6FQ88_9HEMI</name>
<evidence type="ECO:0000313" key="12">
    <source>
        <dbReference type="EMBL" id="JAS52324.1"/>
    </source>
</evidence>
<dbReference type="EMBL" id="GECZ01017445">
    <property type="protein sequence ID" value="JAS52324.1"/>
    <property type="molecule type" value="Transcribed_RNA"/>
</dbReference>
<evidence type="ECO:0000256" key="7">
    <source>
        <dbReference type="ARBA" id="ARBA00039594"/>
    </source>
</evidence>
<evidence type="ECO:0000259" key="11">
    <source>
        <dbReference type="PROSITE" id="PS51886"/>
    </source>
</evidence>
<keyword evidence="6" id="KW-0458">Lysosome</keyword>
<dbReference type="GO" id="GO:0006979">
    <property type="term" value="P:response to oxidative stress"/>
    <property type="evidence" value="ECO:0007669"/>
    <property type="project" value="TreeGrafter"/>
</dbReference>
<dbReference type="SMART" id="SM00584">
    <property type="entry name" value="TLDc"/>
    <property type="match status" value="1"/>
</dbReference>
<accession>A0A1B6FQ88</accession>
<feature type="domain" description="TLDc" evidence="11">
    <location>
        <begin position="222"/>
        <end position="389"/>
    </location>
</feature>
<dbReference type="PANTHER" id="PTHR23354">
    <property type="entry name" value="NUCLEOLAR PROTEIN 7/ESTROGEN RECEPTOR COACTIVATOR-RELATED"/>
    <property type="match status" value="1"/>
</dbReference>
<evidence type="ECO:0000256" key="6">
    <source>
        <dbReference type="ARBA" id="ARBA00023228"/>
    </source>
</evidence>
<sequence length="438" mass="49871">MGGKQSLEKQSRTSLNPTERKRLSLFLEKKGSHSQFNKQDMQRLWKDYLVPDLLKSYTDYLMKQARGKQTHIGIEEFVWIYSALIRGDEDEKVTTLVDIIGSSKNSSGQIVISFKALCKYIADLLESFFLGLQTQKDPNYISWTHHKQPERVSMETVTHGVCDDLPRNDDEVQISNLQRWLNTSVVVAVLHSYVLGSLYSLEPEVKDTVVPRAIWPTIKTQTFLDLAHVVYINSFIPNQHRTLWRFLFSTQTHGESFAKLIGSISNQGALVIVVHAESHYTFGGFISNEISPGPRWVGDGDCFLFRLSPVASMFPSTGYNDHYVYLNSQQQSLPNGLGMGGQYNYWGLWIDSQFGFGECSESCTTFKDYKMLANKKKFRISKMEAWGVGEPPPTPHERGERDSRKGTTVMDRESVHTHLLEMAGRKMYSKGIGRDIPN</sequence>
<proteinExistence type="predicted"/>
<reference evidence="12" key="1">
    <citation type="submission" date="2015-11" db="EMBL/GenBank/DDBJ databases">
        <title>De novo transcriptome assembly of four potential Pierce s Disease insect vectors from Arizona vineyards.</title>
        <authorList>
            <person name="Tassone E.E."/>
        </authorList>
    </citation>
    <scope>NUCLEOTIDE SEQUENCE</scope>
</reference>
<dbReference type="AlphaFoldDB" id="A0A1B6FQ88"/>
<feature type="compositionally biased region" description="Basic and acidic residues" evidence="10">
    <location>
        <begin position="395"/>
        <end position="414"/>
    </location>
</feature>